<dbReference type="GO" id="GO:0004526">
    <property type="term" value="F:ribonuclease P activity"/>
    <property type="evidence" value="ECO:0007669"/>
    <property type="project" value="UniProtKB-UniRule"/>
</dbReference>
<dbReference type="HAMAP" id="MF_00227">
    <property type="entry name" value="RNase_P"/>
    <property type="match status" value="1"/>
</dbReference>
<dbReference type="Pfam" id="PF00825">
    <property type="entry name" value="Ribonuclease_P"/>
    <property type="match status" value="1"/>
</dbReference>
<dbReference type="AlphaFoldDB" id="A0A2H0BHK8"/>
<dbReference type="InterPro" id="IPR000100">
    <property type="entry name" value="RNase_P"/>
</dbReference>
<dbReference type="InterPro" id="IPR014721">
    <property type="entry name" value="Ribsml_uS5_D2-typ_fold_subgr"/>
</dbReference>
<name>A0A2H0BHK8_9BACT</name>
<protein>
    <recommendedName>
        <fullName evidence="6 7">Ribonuclease P protein component</fullName>
        <shortName evidence="6">RNase P protein</shortName>
        <shortName evidence="6">RNaseP protein</shortName>
        <ecNumber evidence="6 7">3.1.26.5</ecNumber>
    </recommendedName>
    <alternativeName>
        <fullName evidence="6">Protein C5</fullName>
    </alternativeName>
</protein>
<proteinExistence type="inferred from homology"/>
<dbReference type="PANTHER" id="PTHR33992">
    <property type="entry name" value="RIBONUCLEASE P PROTEIN COMPONENT"/>
    <property type="match status" value="1"/>
</dbReference>
<comment type="caution">
    <text evidence="8">The sequence shown here is derived from an EMBL/GenBank/DDBJ whole genome shotgun (WGS) entry which is preliminary data.</text>
</comment>
<keyword evidence="1 6" id="KW-0819">tRNA processing</keyword>
<evidence type="ECO:0000256" key="4">
    <source>
        <dbReference type="ARBA" id="ARBA00022801"/>
    </source>
</evidence>
<evidence type="ECO:0000256" key="2">
    <source>
        <dbReference type="ARBA" id="ARBA00022722"/>
    </source>
</evidence>
<comment type="similarity">
    <text evidence="6">Belongs to the RnpA family.</text>
</comment>
<evidence type="ECO:0000256" key="7">
    <source>
        <dbReference type="NCBIfam" id="TIGR00188"/>
    </source>
</evidence>
<keyword evidence="5 6" id="KW-0694">RNA-binding</keyword>
<comment type="catalytic activity">
    <reaction evidence="6">
        <text>Endonucleolytic cleavage of RNA, removing 5'-extranucleotides from tRNA precursor.</text>
        <dbReference type="EC" id="3.1.26.5"/>
    </reaction>
</comment>
<dbReference type="InterPro" id="IPR020568">
    <property type="entry name" value="Ribosomal_Su5_D2-typ_SF"/>
</dbReference>
<evidence type="ECO:0000256" key="6">
    <source>
        <dbReference type="HAMAP-Rule" id="MF_00227"/>
    </source>
</evidence>
<evidence type="ECO:0000256" key="1">
    <source>
        <dbReference type="ARBA" id="ARBA00022694"/>
    </source>
</evidence>
<accession>A0A2H0BHK8</accession>
<evidence type="ECO:0000256" key="3">
    <source>
        <dbReference type="ARBA" id="ARBA00022759"/>
    </source>
</evidence>
<dbReference type="SUPFAM" id="SSF54211">
    <property type="entry name" value="Ribosomal protein S5 domain 2-like"/>
    <property type="match status" value="1"/>
</dbReference>
<evidence type="ECO:0000313" key="9">
    <source>
        <dbReference type="Proteomes" id="UP000230759"/>
    </source>
</evidence>
<evidence type="ECO:0000256" key="5">
    <source>
        <dbReference type="ARBA" id="ARBA00022884"/>
    </source>
</evidence>
<keyword evidence="2 6" id="KW-0540">Nuclease</keyword>
<keyword evidence="3 6" id="KW-0255">Endonuclease</keyword>
<dbReference type="GO" id="GO:0001682">
    <property type="term" value="P:tRNA 5'-leader removal"/>
    <property type="evidence" value="ECO:0007669"/>
    <property type="project" value="UniProtKB-UniRule"/>
</dbReference>
<dbReference type="Gene3D" id="3.30.230.10">
    <property type="match status" value="1"/>
</dbReference>
<evidence type="ECO:0000313" key="8">
    <source>
        <dbReference type="EMBL" id="PIP57039.1"/>
    </source>
</evidence>
<comment type="function">
    <text evidence="6">RNaseP catalyzes the removal of the 5'-leader sequence from pre-tRNA to produce the mature 5'-terminus. It can also cleave other RNA substrates such as 4.5S RNA. The protein component plays an auxiliary but essential role in vivo by binding to the 5'-leader sequence and broadening the substrate specificity of the ribozyme.</text>
</comment>
<dbReference type="Proteomes" id="UP000230759">
    <property type="component" value="Unassembled WGS sequence"/>
</dbReference>
<dbReference type="GO" id="GO:0042781">
    <property type="term" value="F:3'-tRNA processing endoribonuclease activity"/>
    <property type="evidence" value="ECO:0007669"/>
    <property type="project" value="TreeGrafter"/>
</dbReference>
<keyword evidence="4 6" id="KW-0378">Hydrolase</keyword>
<dbReference type="EC" id="3.1.26.5" evidence="6 7"/>
<dbReference type="GO" id="GO:0030677">
    <property type="term" value="C:ribonuclease P complex"/>
    <property type="evidence" value="ECO:0007669"/>
    <property type="project" value="TreeGrafter"/>
</dbReference>
<gene>
    <name evidence="6 8" type="primary">rnpA</name>
    <name evidence="8" type="ORF">COX04_01730</name>
</gene>
<comment type="subunit">
    <text evidence="6">Consists of a catalytic RNA component (M1 or rnpB) and a protein subunit.</text>
</comment>
<dbReference type="NCBIfam" id="TIGR00188">
    <property type="entry name" value="rnpA"/>
    <property type="match status" value="1"/>
</dbReference>
<dbReference type="PANTHER" id="PTHR33992:SF1">
    <property type="entry name" value="RIBONUCLEASE P PROTEIN COMPONENT"/>
    <property type="match status" value="1"/>
</dbReference>
<organism evidence="8 9">
    <name type="scientific">Candidatus Woesebacteria bacterium CG22_combo_CG10-13_8_21_14_all_45_10</name>
    <dbReference type="NCBI Taxonomy" id="1975060"/>
    <lineage>
        <taxon>Bacteria</taxon>
        <taxon>Candidatus Woeseibacteriota</taxon>
    </lineage>
</organism>
<dbReference type="EMBL" id="PCSV01000040">
    <property type="protein sequence ID" value="PIP57039.1"/>
    <property type="molecule type" value="Genomic_DNA"/>
</dbReference>
<sequence length="115" mass="13190">MLAGKYGLKGYKNFKRVEKEGKIFQSNSFGVSFFKRGDKETSLFGFIVSNKISPDSTLRNRAKRALKEAVRLNLARIRPGFDVIFLAKQKILRQSTEVIMREVKEALNKADLVKY</sequence>
<reference evidence="8 9" key="1">
    <citation type="submission" date="2017-09" db="EMBL/GenBank/DDBJ databases">
        <title>Depth-based differentiation of microbial function through sediment-hosted aquifers and enrichment of novel symbionts in the deep terrestrial subsurface.</title>
        <authorList>
            <person name="Probst A.J."/>
            <person name="Ladd B."/>
            <person name="Jarett J.K."/>
            <person name="Geller-Mcgrath D.E."/>
            <person name="Sieber C.M."/>
            <person name="Emerson J.B."/>
            <person name="Anantharaman K."/>
            <person name="Thomas B.C."/>
            <person name="Malmstrom R."/>
            <person name="Stieglmeier M."/>
            <person name="Klingl A."/>
            <person name="Woyke T."/>
            <person name="Ryan C.M."/>
            <person name="Banfield J.F."/>
        </authorList>
    </citation>
    <scope>NUCLEOTIDE SEQUENCE [LARGE SCALE GENOMIC DNA]</scope>
    <source>
        <strain evidence="8">CG22_combo_CG10-13_8_21_14_all_45_10</strain>
    </source>
</reference>
<dbReference type="GO" id="GO:0000049">
    <property type="term" value="F:tRNA binding"/>
    <property type="evidence" value="ECO:0007669"/>
    <property type="project" value="UniProtKB-UniRule"/>
</dbReference>